<evidence type="ECO:0000256" key="1">
    <source>
        <dbReference type="SAM" id="Phobius"/>
    </source>
</evidence>
<keyword evidence="1" id="KW-0472">Membrane</keyword>
<keyword evidence="1" id="KW-0812">Transmembrane</keyword>
<proteinExistence type="predicted"/>
<gene>
    <name evidence="2" type="ORF">M438DRAFT_381144</name>
</gene>
<keyword evidence="1" id="KW-1133">Transmembrane helix</keyword>
<dbReference type="AlphaFoldDB" id="A0A074XDG4"/>
<organism evidence="2 3">
    <name type="scientific">Aureobasidium pullulans EXF-150</name>
    <dbReference type="NCBI Taxonomy" id="1043002"/>
    <lineage>
        <taxon>Eukaryota</taxon>
        <taxon>Fungi</taxon>
        <taxon>Dikarya</taxon>
        <taxon>Ascomycota</taxon>
        <taxon>Pezizomycotina</taxon>
        <taxon>Dothideomycetes</taxon>
        <taxon>Dothideomycetidae</taxon>
        <taxon>Dothideales</taxon>
        <taxon>Saccotheciaceae</taxon>
        <taxon>Aureobasidium</taxon>
    </lineage>
</organism>
<name>A0A074XDG4_AURPU</name>
<dbReference type="EMBL" id="KL584984">
    <property type="protein sequence ID" value="KEQ83570.1"/>
    <property type="molecule type" value="Genomic_DNA"/>
</dbReference>
<dbReference type="RefSeq" id="XP_029759757.1">
    <property type="nucleotide sequence ID" value="XM_029908895.1"/>
</dbReference>
<reference evidence="2 3" key="1">
    <citation type="journal article" date="2014" name="BMC Genomics">
        <title>Genome sequencing of four Aureobasidium pullulans varieties: biotechnological potential, stress tolerance, and description of new species.</title>
        <authorList>
            <person name="Gostin Ar C."/>
            <person name="Ohm R.A."/>
            <person name="Kogej T."/>
            <person name="Sonjak S."/>
            <person name="Turk M."/>
            <person name="Zajc J."/>
            <person name="Zalar P."/>
            <person name="Grube M."/>
            <person name="Sun H."/>
            <person name="Han J."/>
            <person name="Sharma A."/>
            <person name="Chiniquy J."/>
            <person name="Ngan C.Y."/>
            <person name="Lipzen A."/>
            <person name="Barry K."/>
            <person name="Grigoriev I.V."/>
            <person name="Gunde-Cimerman N."/>
        </authorList>
    </citation>
    <scope>NUCLEOTIDE SEQUENCE [LARGE SCALE GENOMIC DNA]</scope>
    <source>
        <strain evidence="2 3">EXF-150</strain>
    </source>
</reference>
<keyword evidence="3" id="KW-1185">Reference proteome</keyword>
<evidence type="ECO:0000313" key="2">
    <source>
        <dbReference type="EMBL" id="KEQ83570.1"/>
    </source>
</evidence>
<dbReference type="Proteomes" id="UP000030706">
    <property type="component" value="Unassembled WGS sequence"/>
</dbReference>
<protein>
    <submittedName>
        <fullName evidence="2">Uncharacterized protein</fullName>
    </submittedName>
</protein>
<dbReference type="GeneID" id="40751201"/>
<accession>A0A074XDG4</accession>
<feature type="transmembrane region" description="Helical" evidence="1">
    <location>
        <begin position="12"/>
        <end position="30"/>
    </location>
</feature>
<evidence type="ECO:0000313" key="3">
    <source>
        <dbReference type="Proteomes" id="UP000030706"/>
    </source>
</evidence>
<sequence>MPLHDAASVDASIQVTLASVAALWMLALAWSEAWGRTHATAEICMSWNGLNRLEWLRSTNRSWGVILRESHVRVNNKRCASFADQDWGW</sequence>
<dbReference type="HOGENOM" id="CLU_2454337_0_0_1"/>